<name>A0A0E9TZA4_ANGAN</name>
<accession>A0A0E9TZA4</accession>
<sequence length="48" mass="5694">MASLITVMLIIHSCSLFFPLPFRLMRQYQPDISTLVVWHHLKLKPQQD</sequence>
<evidence type="ECO:0000313" key="1">
    <source>
        <dbReference type="EMBL" id="JAH58802.1"/>
    </source>
</evidence>
<protein>
    <submittedName>
        <fullName evidence="1">Uncharacterized protein</fullName>
    </submittedName>
</protein>
<reference evidence="1" key="2">
    <citation type="journal article" date="2015" name="Fish Shellfish Immunol.">
        <title>Early steps in the European eel (Anguilla anguilla)-Vibrio vulnificus interaction in the gills: Role of the RtxA13 toxin.</title>
        <authorList>
            <person name="Callol A."/>
            <person name="Pajuelo D."/>
            <person name="Ebbesson L."/>
            <person name="Teles M."/>
            <person name="MacKenzie S."/>
            <person name="Amaro C."/>
        </authorList>
    </citation>
    <scope>NUCLEOTIDE SEQUENCE</scope>
</reference>
<dbReference type="EMBL" id="GBXM01049775">
    <property type="protein sequence ID" value="JAH58802.1"/>
    <property type="molecule type" value="Transcribed_RNA"/>
</dbReference>
<proteinExistence type="predicted"/>
<reference evidence="1" key="1">
    <citation type="submission" date="2014-11" db="EMBL/GenBank/DDBJ databases">
        <authorList>
            <person name="Amaro Gonzalez C."/>
        </authorList>
    </citation>
    <scope>NUCLEOTIDE SEQUENCE</scope>
</reference>
<organism evidence="1">
    <name type="scientific">Anguilla anguilla</name>
    <name type="common">European freshwater eel</name>
    <name type="synonym">Muraena anguilla</name>
    <dbReference type="NCBI Taxonomy" id="7936"/>
    <lineage>
        <taxon>Eukaryota</taxon>
        <taxon>Metazoa</taxon>
        <taxon>Chordata</taxon>
        <taxon>Craniata</taxon>
        <taxon>Vertebrata</taxon>
        <taxon>Euteleostomi</taxon>
        <taxon>Actinopterygii</taxon>
        <taxon>Neopterygii</taxon>
        <taxon>Teleostei</taxon>
        <taxon>Anguilliformes</taxon>
        <taxon>Anguillidae</taxon>
        <taxon>Anguilla</taxon>
    </lineage>
</organism>
<dbReference type="AlphaFoldDB" id="A0A0E9TZA4"/>